<dbReference type="SUPFAM" id="SSF46894">
    <property type="entry name" value="C-terminal effector domain of the bipartite response regulators"/>
    <property type="match status" value="1"/>
</dbReference>
<name>A0A5B0EGJ4_9MICC</name>
<dbReference type="SMART" id="SM00421">
    <property type="entry name" value="HTH_LUXR"/>
    <property type="match status" value="1"/>
</dbReference>
<dbReference type="PANTHER" id="PTHR44688:SF16">
    <property type="entry name" value="DNA-BINDING TRANSCRIPTIONAL ACTIVATOR DEVR_DOSR"/>
    <property type="match status" value="1"/>
</dbReference>
<dbReference type="PRINTS" id="PR00038">
    <property type="entry name" value="HTHLUXR"/>
</dbReference>
<accession>A0A5B0EGJ4</accession>
<evidence type="ECO:0000256" key="1">
    <source>
        <dbReference type="ARBA" id="ARBA00023015"/>
    </source>
</evidence>
<reference evidence="5 6" key="1">
    <citation type="submission" date="2019-07" db="EMBL/GenBank/DDBJ databases">
        <title>Analysis of the biochemical properties, biological activity and biotechnological potential of siderophores and biosurfactants produced by Antarctic psychrotolerant bacteria.</title>
        <authorList>
            <person name="Styczynski M."/>
            <person name="Krucon T."/>
            <person name="Decewicz P."/>
            <person name="Dziewit L."/>
        </authorList>
    </citation>
    <scope>NUCLEOTIDE SEQUENCE [LARGE SCALE GENOMIC DNA]</scope>
    <source>
        <strain evidence="5 6">ANT_H27</strain>
    </source>
</reference>
<dbReference type="PROSITE" id="PS00622">
    <property type="entry name" value="HTH_LUXR_1"/>
    <property type="match status" value="1"/>
</dbReference>
<dbReference type="InterPro" id="IPR036388">
    <property type="entry name" value="WH-like_DNA-bd_sf"/>
</dbReference>
<dbReference type="PROSITE" id="PS50043">
    <property type="entry name" value="HTH_LUXR_2"/>
    <property type="match status" value="1"/>
</dbReference>
<dbReference type="InterPro" id="IPR000792">
    <property type="entry name" value="Tscrpt_reg_LuxR_C"/>
</dbReference>
<proteinExistence type="predicted"/>
<dbReference type="OrthoDB" id="3197423at2"/>
<comment type="caution">
    <text evidence="5">The sequence shown here is derived from an EMBL/GenBank/DDBJ whole genome shotgun (WGS) entry which is preliminary data.</text>
</comment>
<dbReference type="EMBL" id="VOBL01000006">
    <property type="protein sequence ID" value="KAA0977542.1"/>
    <property type="molecule type" value="Genomic_DNA"/>
</dbReference>
<gene>
    <name evidence="5" type="ORF">FQ154_07405</name>
</gene>
<protein>
    <recommendedName>
        <fullName evidence="4">HTH luxR-type domain-containing protein</fullName>
    </recommendedName>
</protein>
<evidence type="ECO:0000256" key="3">
    <source>
        <dbReference type="ARBA" id="ARBA00023163"/>
    </source>
</evidence>
<evidence type="ECO:0000313" key="5">
    <source>
        <dbReference type="EMBL" id="KAA0977542.1"/>
    </source>
</evidence>
<organism evidence="5 6">
    <name type="scientific">Paeniglutamicibacter gangotriensis</name>
    <dbReference type="NCBI Taxonomy" id="254787"/>
    <lineage>
        <taxon>Bacteria</taxon>
        <taxon>Bacillati</taxon>
        <taxon>Actinomycetota</taxon>
        <taxon>Actinomycetes</taxon>
        <taxon>Micrococcales</taxon>
        <taxon>Micrococcaceae</taxon>
        <taxon>Paeniglutamicibacter</taxon>
    </lineage>
</organism>
<dbReference type="CDD" id="cd06170">
    <property type="entry name" value="LuxR_C_like"/>
    <property type="match status" value="1"/>
</dbReference>
<dbReference type="PANTHER" id="PTHR44688">
    <property type="entry name" value="DNA-BINDING TRANSCRIPTIONAL ACTIVATOR DEVR_DOSR"/>
    <property type="match status" value="1"/>
</dbReference>
<evidence type="ECO:0000259" key="4">
    <source>
        <dbReference type="PROSITE" id="PS50043"/>
    </source>
</evidence>
<evidence type="ECO:0000313" key="6">
    <source>
        <dbReference type="Proteomes" id="UP000323856"/>
    </source>
</evidence>
<dbReference type="GO" id="GO:0003677">
    <property type="term" value="F:DNA binding"/>
    <property type="evidence" value="ECO:0007669"/>
    <property type="project" value="UniProtKB-KW"/>
</dbReference>
<evidence type="ECO:0000256" key="2">
    <source>
        <dbReference type="ARBA" id="ARBA00023125"/>
    </source>
</evidence>
<feature type="domain" description="HTH luxR-type" evidence="4">
    <location>
        <begin position="826"/>
        <end position="891"/>
    </location>
</feature>
<sequence>MIAPLFKNRRSSPGFRELLGIINSREPTGAIVLGSLGMGKTSLVEAVLVHTDSPVPVMRLFCTPSLAKVPYGVLSPYLGSLRIIKGPVEVLREMNKTLTSGANGNYAPVVVVEDAQNLDKESGFVLSLLVENAAMKLIAIGAGVLDGDSPLATLTSSAALSTIVVQPLDLNGAKVVAEEILDGRLSEGTARIIHASSGGNPSFVQAFVRSCLDQGILFQDRILAQENGGETSVWVLARPLPAVDHRLKDLVQEMQNLTSVEEQRTLEMLAMAGALPGKLLSRCGCPYRRLLDAGELKHSRDSVVSIASEFREAILRQIVGPERNAELYAQWEQERRVLELDPTPLQVLWGVELGMPFEQDQILRAVEQATDALDFDLALRLCTSTQIAAHSPDGALLEARILVGMGRYYSSRGLLVRLIEQTTDQEFLLKAFNELMVVLSNLTVDTQDRGMIDQLWDRRVAEIGVTTDPSRLVEGQQVAEQLLEYWRLVNAPGAARPPVSDLEDLLADSRMTSEGRIIVLSLLSDLHSIEGRCDTALDYARQALNDLRTNPRLEGAYHLKIDFRVGWNLLFAGRYGEAASFIESCEGSSIRLIVRRQGTLALLRGLADLMQGRARSAIGELAEAITELRLRDPAQLLSLALNLYEWALKRIGVNATSSMSGDSRGLQGESGNISHGSAEVLSGRRLFSRAVATASGNESRPDTIATFPLIEREVLLLESAQLDDETLAGHPAQQHLERLLPMQEGPRPRFIARLVALREQSDLDALEELGRDAVQHGEYQIGLEALTRTALRYAAAGEQRGCGAILRQVGRILDEENLTAGKFVARALALTELTAREKEIVDLAKSGINNAGIARTLTVSQRTVEGHLYRVFAKLGISERSELKHIGEPPGTG</sequence>
<dbReference type="Pfam" id="PF00196">
    <property type="entry name" value="GerE"/>
    <property type="match status" value="1"/>
</dbReference>
<keyword evidence="3" id="KW-0804">Transcription</keyword>
<dbReference type="GO" id="GO:0006355">
    <property type="term" value="P:regulation of DNA-templated transcription"/>
    <property type="evidence" value="ECO:0007669"/>
    <property type="project" value="InterPro"/>
</dbReference>
<dbReference type="Gene3D" id="1.10.10.10">
    <property type="entry name" value="Winged helix-like DNA-binding domain superfamily/Winged helix DNA-binding domain"/>
    <property type="match status" value="1"/>
</dbReference>
<dbReference type="Proteomes" id="UP000323856">
    <property type="component" value="Unassembled WGS sequence"/>
</dbReference>
<keyword evidence="2" id="KW-0238">DNA-binding</keyword>
<dbReference type="AlphaFoldDB" id="A0A5B0EGJ4"/>
<keyword evidence="1" id="KW-0805">Transcription regulation</keyword>
<dbReference type="InterPro" id="IPR016032">
    <property type="entry name" value="Sig_transdc_resp-reg_C-effctor"/>
</dbReference>